<feature type="transmembrane region" description="Helical" evidence="5">
    <location>
        <begin position="31"/>
        <end position="53"/>
    </location>
</feature>
<dbReference type="AlphaFoldDB" id="A0A6C0RJE5"/>
<dbReference type="GO" id="GO:0016020">
    <property type="term" value="C:membrane"/>
    <property type="evidence" value="ECO:0007669"/>
    <property type="project" value="UniProtKB-SubCell"/>
</dbReference>
<evidence type="ECO:0000256" key="5">
    <source>
        <dbReference type="SAM" id="Phobius"/>
    </source>
</evidence>
<dbReference type="EMBL" id="CP048409">
    <property type="protein sequence ID" value="QIA09291.1"/>
    <property type="molecule type" value="Genomic_DNA"/>
</dbReference>
<dbReference type="InterPro" id="IPR003825">
    <property type="entry name" value="Colicin-V_CvpA"/>
</dbReference>
<sequence>MNYIDIVLGILLLLAAINGFSKGLIAEVASIAALILGIWGAIKFSHITTDFLIENFNMHSEHMNIISFVITFVIIVILVHIVGSTVSKLAETVLLGFANKLAGLIFGVLKSALILSIILVVFDKIDDDVRILSREAKQNSRMYEPIRSLAPSIFPFIEGWEIDLKDNPDYEHVV</sequence>
<feature type="transmembrane region" description="Helical" evidence="5">
    <location>
        <begin position="65"/>
        <end position="83"/>
    </location>
</feature>
<dbReference type="Proteomes" id="UP000474630">
    <property type="component" value="Chromosome"/>
</dbReference>
<dbReference type="GO" id="GO:0009403">
    <property type="term" value="P:toxin biosynthetic process"/>
    <property type="evidence" value="ECO:0007669"/>
    <property type="project" value="InterPro"/>
</dbReference>
<comment type="subcellular location">
    <subcellularLocation>
        <location evidence="1">Membrane</location>
        <topology evidence="1">Multi-pass membrane protein</topology>
    </subcellularLocation>
</comment>
<proteinExistence type="predicted"/>
<protein>
    <submittedName>
        <fullName evidence="6">CvpA family protein</fullName>
    </submittedName>
</protein>
<evidence type="ECO:0000313" key="6">
    <source>
        <dbReference type="EMBL" id="QIA09291.1"/>
    </source>
</evidence>
<evidence type="ECO:0000256" key="4">
    <source>
        <dbReference type="ARBA" id="ARBA00023136"/>
    </source>
</evidence>
<gene>
    <name evidence="6" type="ORF">G0Q07_16945</name>
</gene>
<dbReference type="Pfam" id="PF02674">
    <property type="entry name" value="Colicin_V"/>
    <property type="match status" value="1"/>
</dbReference>
<keyword evidence="2 5" id="KW-0812">Transmembrane</keyword>
<evidence type="ECO:0000256" key="2">
    <source>
        <dbReference type="ARBA" id="ARBA00022692"/>
    </source>
</evidence>
<dbReference type="KEGG" id="drc:G0Q07_16945"/>
<organism evidence="6 7">
    <name type="scientific">Draconibacterium halophilum</name>
    <dbReference type="NCBI Taxonomy" id="2706887"/>
    <lineage>
        <taxon>Bacteria</taxon>
        <taxon>Pseudomonadati</taxon>
        <taxon>Bacteroidota</taxon>
        <taxon>Bacteroidia</taxon>
        <taxon>Marinilabiliales</taxon>
        <taxon>Prolixibacteraceae</taxon>
        <taxon>Draconibacterium</taxon>
    </lineage>
</organism>
<dbReference type="PANTHER" id="PTHR37306:SF1">
    <property type="entry name" value="COLICIN V PRODUCTION PROTEIN"/>
    <property type="match status" value="1"/>
</dbReference>
<evidence type="ECO:0000256" key="1">
    <source>
        <dbReference type="ARBA" id="ARBA00004141"/>
    </source>
</evidence>
<evidence type="ECO:0000256" key="3">
    <source>
        <dbReference type="ARBA" id="ARBA00022989"/>
    </source>
</evidence>
<accession>A0A6C0RJE5</accession>
<evidence type="ECO:0000313" key="7">
    <source>
        <dbReference type="Proteomes" id="UP000474630"/>
    </source>
</evidence>
<keyword evidence="7" id="KW-1185">Reference proteome</keyword>
<name>A0A6C0RJE5_9BACT</name>
<dbReference type="RefSeq" id="WP_163348263.1">
    <property type="nucleotide sequence ID" value="NZ_CP048409.1"/>
</dbReference>
<dbReference type="PANTHER" id="PTHR37306">
    <property type="entry name" value="COLICIN V PRODUCTION PROTEIN"/>
    <property type="match status" value="1"/>
</dbReference>
<reference evidence="6 7" key="1">
    <citation type="submission" date="2020-02" db="EMBL/GenBank/DDBJ databases">
        <title>Genome sequencing for Draconibacterium sp. strain M1.</title>
        <authorList>
            <person name="Park S.-J."/>
        </authorList>
    </citation>
    <scope>NUCLEOTIDE SEQUENCE [LARGE SCALE GENOMIC DNA]</scope>
    <source>
        <strain evidence="6 7">M1</strain>
    </source>
</reference>
<keyword evidence="4 5" id="KW-0472">Membrane</keyword>
<feature type="transmembrane region" description="Helical" evidence="5">
    <location>
        <begin position="103"/>
        <end position="122"/>
    </location>
</feature>
<keyword evidence="3 5" id="KW-1133">Transmembrane helix</keyword>